<protein>
    <recommendedName>
        <fullName evidence="3">Type II secretion system protein J</fullName>
    </recommendedName>
</protein>
<keyword evidence="9 11" id="KW-0472">Membrane</keyword>
<proteinExistence type="inferred from homology"/>
<keyword evidence="7 11" id="KW-0812">Transmembrane</keyword>
<reference evidence="13 15" key="2">
    <citation type="submission" date="2020-12" db="EMBL/GenBank/DDBJ databases">
        <title>FDA dAtabase for Regulatory Grade micrObial Sequences (FDA-ARGOS): Supporting development and validation of Infectious Disease Dx tests.</title>
        <authorList>
            <person name="Sproer C."/>
            <person name="Gronow S."/>
            <person name="Severitt S."/>
            <person name="Schroder I."/>
            <person name="Tallon L."/>
            <person name="Sadzewicz L."/>
            <person name="Zhao X."/>
            <person name="Boylan J."/>
            <person name="Ott S."/>
            <person name="Bowen H."/>
            <person name="Vavikolanu K."/>
            <person name="Mehta A."/>
            <person name="Aluvathingal J."/>
            <person name="Nadendla S."/>
            <person name="Lowell S."/>
            <person name="Myers T."/>
            <person name="Yan Y."/>
            <person name="Sichtig H."/>
        </authorList>
    </citation>
    <scope>NUCLEOTIDE SEQUENCE [LARGE SCALE GENOMIC DNA]</scope>
    <source>
        <strain evidence="13 15">FDAARGOS_881</strain>
    </source>
</reference>
<evidence type="ECO:0000256" key="8">
    <source>
        <dbReference type="ARBA" id="ARBA00022989"/>
    </source>
</evidence>
<dbReference type="OrthoDB" id="9794345at2"/>
<accession>A0A411LPG1</accession>
<dbReference type="PANTHER" id="PTHR39583">
    <property type="entry name" value="TYPE II SECRETION SYSTEM PROTEIN J-RELATED"/>
    <property type="match status" value="1"/>
</dbReference>
<keyword evidence="8 11" id="KW-1133">Transmembrane helix</keyword>
<evidence type="ECO:0000256" key="9">
    <source>
        <dbReference type="ARBA" id="ARBA00023136"/>
    </source>
</evidence>
<evidence type="ECO:0000256" key="7">
    <source>
        <dbReference type="ARBA" id="ARBA00022692"/>
    </source>
</evidence>
<feature type="compositionally biased region" description="Pro residues" evidence="10">
    <location>
        <begin position="245"/>
        <end position="256"/>
    </location>
</feature>
<evidence type="ECO:0000256" key="3">
    <source>
        <dbReference type="ARBA" id="ARBA00021539"/>
    </source>
</evidence>
<reference evidence="12 14" key="1">
    <citation type="submission" date="2020-05" db="EMBL/GenBank/DDBJ databases">
        <title>Draft Genome Sequences of Sphingomonas sp. Isolated from the International Space Station.</title>
        <authorList>
            <person name="Bijlani S."/>
            <person name="Singh N.K."/>
            <person name="Mason C.E."/>
            <person name="Wang C.C."/>
            <person name="Venkateswaran K."/>
        </authorList>
    </citation>
    <scope>NUCLEOTIDE SEQUENCE [LARGE SCALE GENOMIC DNA]</scope>
    <source>
        <strain evidence="12 14">FKI-L5-BR-P1</strain>
    </source>
</reference>
<dbReference type="Proteomes" id="UP000594836">
    <property type="component" value="Chromosome"/>
</dbReference>
<evidence type="ECO:0000256" key="5">
    <source>
        <dbReference type="ARBA" id="ARBA00022481"/>
    </source>
</evidence>
<dbReference type="InterPro" id="IPR051621">
    <property type="entry name" value="T2SS_protein_J"/>
</dbReference>
<evidence type="ECO:0000313" key="13">
    <source>
        <dbReference type="EMBL" id="QPT10629.1"/>
    </source>
</evidence>
<dbReference type="SUPFAM" id="SSF54523">
    <property type="entry name" value="Pili subunits"/>
    <property type="match status" value="1"/>
</dbReference>
<evidence type="ECO:0000256" key="4">
    <source>
        <dbReference type="ARBA" id="ARBA00022475"/>
    </source>
</evidence>
<evidence type="ECO:0000256" key="6">
    <source>
        <dbReference type="ARBA" id="ARBA00022519"/>
    </source>
</evidence>
<evidence type="ECO:0000256" key="2">
    <source>
        <dbReference type="ARBA" id="ARBA00011084"/>
    </source>
</evidence>
<evidence type="ECO:0000256" key="11">
    <source>
        <dbReference type="SAM" id="Phobius"/>
    </source>
</evidence>
<dbReference type="InterPro" id="IPR012902">
    <property type="entry name" value="N_methyl_site"/>
</dbReference>
<dbReference type="Pfam" id="PF11612">
    <property type="entry name" value="T2SSJ"/>
    <property type="match status" value="1"/>
</dbReference>
<evidence type="ECO:0000313" key="12">
    <source>
        <dbReference type="EMBL" id="NNG58415.1"/>
    </source>
</evidence>
<dbReference type="Pfam" id="PF07963">
    <property type="entry name" value="N_methyl"/>
    <property type="match status" value="1"/>
</dbReference>
<evidence type="ECO:0000256" key="10">
    <source>
        <dbReference type="SAM" id="MobiDB-lite"/>
    </source>
</evidence>
<dbReference type="GO" id="GO:0005886">
    <property type="term" value="C:plasma membrane"/>
    <property type="evidence" value="ECO:0007669"/>
    <property type="project" value="UniProtKB-SubCell"/>
</dbReference>
<dbReference type="Proteomes" id="UP000550136">
    <property type="component" value="Unassembled WGS sequence"/>
</dbReference>
<evidence type="ECO:0000256" key="1">
    <source>
        <dbReference type="ARBA" id="ARBA00004377"/>
    </source>
</evidence>
<keyword evidence="4" id="KW-1003">Cell membrane</keyword>
<dbReference type="GO" id="GO:0015627">
    <property type="term" value="C:type II protein secretion system complex"/>
    <property type="evidence" value="ECO:0007669"/>
    <property type="project" value="InterPro"/>
</dbReference>
<feature type="region of interest" description="Disordered" evidence="10">
    <location>
        <begin position="236"/>
        <end position="256"/>
    </location>
</feature>
<sequence length="256" mass="27072">MFTFHHPGEGRGPALADLERAGKCGCAPHSARRLGPGLRRGGAYPNGFTLVEVMVALLIFSMLAAAAVAILSLSVRAQGVTGQRLDAMAAVSRTTAILSADLAQAVDRPTRDEGGVQTPAMVAGPDAMRLVRGGWSNLDNAQRPSLQKVAYRLNGDVLERVAWPLLDGTAPMEPAALMDHVRELHLRYRFNGAWLDQWQGEPGVALPQAAEVTIVRDDGQIFRQLFLVGTGYIASPGQAGGPGDTPTPPPTPTPNG</sequence>
<dbReference type="AlphaFoldDB" id="A0A411LPG1"/>
<dbReference type="GO" id="GO:0015628">
    <property type="term" value="P:protein secretion by the type II secretion system"/>
    <property type="evidence" value="ECO:0007669"/>
    <property type="project" value="InterPro"/>
</dbReference>
<keyword evidence="5" id="KW-0488">Methylation</keyword>
<comment type="similarity">
    <text evidence="2">Belongs to the GSP J family.</text>
</comment>
<name>A0A411LPG1_SPHPI</name>
<dbReference type="EMBL" id="JABEOU010000035">
    <property type="protein sequence ID" value="NNG58415.1"/>
    <property type="molecule type" value="Genomic_DNA"/>
</dbReference>
<dbReference type="PANTHER" id="PTHR39583:SF2">
    <property type="entry name" value="TYPE II SECRETION SYSTEM PROTEIN J"/>
    <property type="match status" value="1"/>
</dbReference>
<dbReference type="NCBIfam" id="TIGR02532">
    <property type="entry name" value="IV_pilin_GFxxxE"/>
    <property type="match status" value="1"/>
</dbReference>
<feature type="transmembrane region" description="Helical" evidence="11">
    <location>
        <begin position="53"/>
        <end position="75"/>
    </location>
</feature>
<dbReference type="EMBL" id="CP065713">
    <property type="protein sequence ID" value="QPT10629.1"/>
    <property type="molecule type" value="Genomic_DNA"/>
</dbReference>
<keyword evidence="6" id="KW-0997">Cell inner membrane</keyword>
<comment type="subcellular location">
    <subcellularLocation>
        <location evidence="1">Cell inner membrane</location>
        <topology evidence="1">Single-pass membrane protein</topology>
    </subcellularLocation>
</comment>
<organism evidence="12 14">
    <name type="scientific">Sphingomonas paucimobilis</name>
    <name type="common">Pseudomonas paucimobilis</name>
    <dbReference type="NCBI Taxonomy" id="13689"/>
    <lineage>
        <taxon>Bacteria</taxon>
        <taxon>Pseudomonadati</taxon>
        <taxon>Pseudomonadota</taxon>
        <taxon>Alphaproteobacteria</taxon>
        <taxon>Sphingomonadales</taxon>
        <taxon>Sphingomonadaceae</taxon>
        <taxon>Sphingomonas</taxon>
    </lineage>
</organism>
<dbReference type="NCBIfam" id="TIGR01711">
    <property type="entry name" value="gspJ"/>
    <property type="match status" value="1"/>
</dbReference>
<evidence type="ECO:0000313" key="15">
    <source>
        <dbReference type="Proteomes" id="UP000594836"/>
    </source>
</evidence>
<dbReference type="InterPro" id="IPR045584">
    <property type="entry name" value="Pilin-like"/>
</dbReference>
<gene>
    <name evidence="12" type="primary">gspJ</name>
    <name evidence="12" type="ORF">HKX06_13670</name>
    <name evidence="13" type="ORF">I6G38_09090</name>
</gene>
<evidence type="ECO:0000313" key="14">
    <source>
        <dbReference type="Proteomes" id="UP000550136"/>
    </source>
</evidence>
<dbReference type="Gene3D" id="3.10.610.10">
    <property type="entry name" value="GSPII I/J protein-like"/>
    <property type="match status" value="1"/>
</dbReference>
<dbReference type="InterPro" id="IPR010055">
    <property type="entry name" value="T2SS_protein-GspJ"/>
</dbReference>